<dbReference type="PROSITE" id="PS50970">
    <property type="entry name" value="HCY"/>
    <property type="match status" value="1"/>
</dbReference>
<dbReference type="SUPFAM" id="SSF82282">
    <property type="entry name" value="Homocysteine S-methyltransferase"/>
    <property type="match status" value="1"/>
</dbReference>
<sequence>MDHLREEVLLCDGAMGSRLQLAELDIEIDYWGQENCSEVLNLSRPDIVREIQQGFVAAGSDILLTNTFGGSAITLAEFDLQDRTFEINKKAAELARESLEEFRRDGLDRYVLGDIGPGTKLP</sequence>
<dbReference type="EMBL" id="UINC01080545">
    <property type="protein sequence ID" value="SVC23581.1"/>
    <property type="molecule type" value="Genomic_DNA"/>
</dbReference>
<dbReference type="GO" id="GO:0032259">
    <property type="term" value="P:methylation"/>
    <property type="evidence" value="ECO:0007669"/>
    <property type="project" value="UniProtKB-KW"/>
</dbReference>
<dbReference type="PANTHER" id="PTHR45833">
    <property type="entry name" value="METHIONINE SYNTHASE"/>
    <property type="match status" value="1"/>
</dbReference>
<proteinExistence type="predicted"/>
<dbReference type="InterPro" id="IPR003726">
    <property type="entry name" value="HCY_dom"/>
</dbReference>
<feature type="domain" description="Hcy-binding" evidence="3">
    <location>
        <begin position="1"/>
        <end position="122"/>
    </location>
</feature>
<organism evidence="4">
    <name type="scientific">marine metagenome</name>
    <dbReference type="NCBI Taxonomy" id="408172"/>
    <lineage>
        <taxon>unclassified sequences</taxon>
        <taxon>metagenomes</taxon>
        <taxon>ecological metagenomes</taxon>
    </lineage>
</organism>
<dbReference type="Pfam" id="PF02574">
    <property type="entry name" value="S-methyl_trans"/>
    <property type="match status" value="1"/>
</dbReference>
<keyword evidence="1" id="KW-0489">Methyltransferase</keyword>
<reference evidence="4" key="1">
    <citation type="submission" date="2018-05" db="EMBL/GenBank/DDBJ databases">
        <authorList>
            <person name="Lanie J.A."/>
            <person name="Ng W.-L."/>
            <person name="Kazmierczak K.M."/>
            <person name="Andrzejewski T.M."/>
            <person name="Davidsen T.M."/>
            <person name="Wayne K.J."/>
            <person name="Tettelin H."/>
            <person name="Glass J.I."/>
            <person name="Rusch D."/>
            <person name="Podicherti R."/>
            <person name="Tsui H.-C.T."/>
            <person name="Winkler M.E."/>
        </authorList>
    </citation>
    <scope>NUCLEOTIDE SEQUENCE</scope>
</reference>
<dbReference type="GO" id="GO:0005829">
    <property type="term" value="C:cytosol"/>
    <property type="evidence" value="ECO:0007669"/>
    <property type="project" value="TreeGrafter"/>
</dbReference>
<feature type="non-terminal residue" evidence="4">
    <location>
        <position position="122"/>
    </location>
</feature>
<dbReference type="GO" id="GO:0008705">
    <property type="term" value="F:methionine synthase activity"/>
    <property type="evidence" value="ECO:0007669"/>
    <property type="project" value="TreeGrafter"/>
</dbReference>
<dbReference type="AlphaFoldDB" id="A0A382KLL9"/>
<accession>A0A382KLL9</accession>
<evidence type="ECO:0000259" key="3">
    <source>
        <dbReference type="PROSITE" id="PS50970"/>
    </source>
</evidence>
<dbReference type="Gene3D" id="3.20.20.330">
    <property type="entry name" value="Homocysteine-binding-like domain"/>
    <property type="match status" value="1"/>
</dbReference>
<keyword evidence="2" id="KW-0808">Transferase</keyword>
<evidence type="ECO:0000256" key="2">
    <source>
        <dbReference type="ARBA" id="ARBA00022679"/>
    </source>
</evidence>
<dbReference type="InterPro" id="IPR036589">
    <property type="entry name" value="HCY_dom_sf"/>
</dbReference>
<dbReference type="InterPro" id="IPR050554">
    <property type="entry name" value="Met_Synthase/Corrinoid"/>
</dbReference>
<evidence type="ECO:0000313" key="4">
    <source>
        <dbReference type="EMBL" id="SVC23581.1"/>
    </source>
</evidence>
<name>A0A382KLL9_9ZZZZ</name>
<gene>
    <name evidence="4" type="ORF">METZ01_LOCUS276435</name>
</gene>
<protein>
    <recommendedName>
        <fullName evidence="3">Hcy-binding domain-containing protein</fullName>
    </recommendedName>
</protein>
<evidence type="ECO:0000256" key="1">
    <source>
        <dbReference type="ARBA" id="ARBA00022603"/>
    </source>
</evidence>